<dbReference type="AlphaFoldDB" id="A0A0P7AWD6"/>
<evidence type="ECO:0000313" key="2">
    <source>
        <dbReference type="Proteomes" id="UP000050280"/>
    </source>
</evidence>
<dbReference type="STRING" id="1300341.I595_1432"/>
<sequence length="41" mass="4660">MPIIPAPFPMKNVKIQDPIINVAHAILYEGKNAIRIFEKPM</sequence>
<keyword evidence="2" id="KW-1185">Reference proteome</keyword>
<protein>
    <submittedName>
        <fullName evidence="1">Uncharacterized protein</fullName>
    </submittedName>
</protein>
<accession>A0A0P7AWD6</accession>
<evidence type="ECO:0000313" key="1">
    <source>
        <dbReference type="EMBL" id="KPM33005.1"/>
    </source>
</evidence>
<name>A0A0P7AWD6_9FLAO</name>
<gene>
    <name evidence="1" type="ORF">I595_1432</name>
</gene>
<reference evidence="1 2" key="1">
    <citation type="submission" date="2015-09" db="EMBL/GenBank/DDBJ databases">
        <title>Genome sequence of the marine flavobacterium Croceitalea dokdonensis DOKDO 023 that contains proton- and sodium-pumping rhodopsins.</title>
        <authorList>
            <person name="Kwon S.-K."/>
            <person name="Lee H.K."/>
            <person name="Kwak M.-J."/>
            <person name="Kim J.F."/>
        </authorList>
    </citation>
    <scope>NUCLEOTIDE SEQUENCE [LARGE SCALE GENOMIC DNA]</scope>
    <source>
        <strain evidence="1 2">DOKDO 023</strain>
    </source>
</reference>
<organism evidence="1 2">
    <name type="scientific">Croceitalea dokdonensis DOKDO 023</name>
    <dbReference type="NCBI Taxonomy" id="1300341"/>
    <lineage>
        <taxon>Bacteria</taxon>
        <taxon>Pseudomonadati</taxon>
        <taxon>Bacteroidota</taxon>
        <taxon>Flavobacteriia</taxon>
        <taxon>Flavobacteriales</taxon>
        <taxon>Flavobacteriaceae</taxon>
        <taxon>Croceitalea</taxon>
    </lineage>
</organism>
<comment type="caution">
    <text evidence="1">The sequence shown here is derived from an EMBL/GenBank/DDBJ whole genome shotgun (WGS) entry which is preliminary data.</text>
</comment>
<dbReference type="Proteomes" id="UP000050280">
    <property type="component" value="Unassembled WGS sequence"/>
</dbReference>
<proteinExistence type="predicted"/>
<dbReference type="EMBL" id="LDJX01000002">
    <property type="protein sequence ID" value="KPM33005.1"/>
    <property type="molecule type" value="Genomic_DNA"/>
</dbReference>